<evidence type="ECO:0000256" key="8">
    <source>
        <dbReference type="ARBA" id="ARBA00022989"/>
    </source>
</evidence>
<evidence type="ECO:0000256" key="7">
    <source>
        <dbReference type="ARBA" id="ARBA00022970"/>
    </source>
</evidence>
<comment type="function">
    <text evidence="1">Part of the binding-protein-dependent transport system for glutamine; probably responsible for the translocation of the substrate across the membrane.</text>
</comment>
<evidence type="ECO:0000256" key="3">
    <source>
        <dbReference type="ARBA" id="ARBA00010072"/>
    </source>
</evidence>
<evidence type="ECO:0000256" key="10">
    <source>
        <dbReference type="RuleBase" id="RU363032"/>
    </source>
</evidence>
<dbReference type="InterPro" id="IPR010065">
    <property type="entry name" value="AA_ABC_transptr_permease_3TM"/>
</dbReference>
<keyword evidence="8 10" id="KW-1133">Transmembrane helix</keyword>
<keyword evidence="5" id="KW-1003">Cell membrane</keyword>
<dbReference type="CDD" id="cd06261">
    <property type="entry name" value="TM_PBP2"/>
    <property type="match status" value="1"/>
</dbReference>
<evidence type="ECO:0000256" key="1">
    <source>
        <dbReference type="ARBA" id="ARBA00003159"/>
    </source>
</evidence>
<evidence type="ECO:0000256" key="2">
    <source>
        <dbReference type="ARBA" id="ARBA00004429"/>
    </source>
</evidence>
<keyword evidence="4 10" id="KW-0813">Transport</keyword>
<dbReference type="PROSITE" id="PS50928">
    <property type="entry name" value="ABC_TM1"/>
    <property type="match status" value="1"/>
</dbReference>
<dbReference type="InterPro" id="IPR035906">
    <property type="entry name" value="MetI-like_sf"/>
</dbReference>
<evidence type="ECO:0000313" key="13">
    <source>
        <dbReference type="Proteomes" id="UP001317742"/>
    </source>
</evidence>
<dbReference type="PANTHER" id="PTHR30614">
    <property type="entry name" value="MEMBRANE COMPONENT OF AMINO ACID ABC TRANSPORTER"/>
    <property type="match status" value="1"/>
</dbReference>
<keyword evidence="13" id="KW-1185">Reference proteome</keyword>
<dbReference type="NCBIfam" id="TIGR01726">
    <property type="entry name" value="HEQRo_perm_3TM"/>
    <property type="match status" value="1"/>
</dbReference>
<dbReference type="InterPro" id="IPR000515">
    <property type="entry name" value="MetI-like"/>
</dbReference>
<comment type="similarity">
    <text evidence="3">Belongs to the binding-protein-dependent transport system permease family. HisMQ subfamily.</text>
</comment>
<evidence type="ECO:0000256" key="6">
    <source>
        <dbReference type="ARBA" id="ARBA00022692"/>
    </source>
</evidence>
<feature type="domain" description="ABC transmembrane type-1" evidence="11">
    <location>
        <begin position="21"/>
        <end position="209"/>
    </location>
</feature>
<evidence type="ECO:0000313" key="12">
    <source>
        <dbReference type="EMBL" id="BDQ37328.1"/>
    </source>
</evidence>
<dbReference type="Pfam" id="PF00528">
    <property type="entry name" value="BPD_transp_1"/>
    <property type="match status" value="1"/>
</dbReference>
<feature type="transmembrane region" description="Helical" evidence="10">
    <location>
        <begin position="20"/>
        <end position="45"/>
    </location>
</feature>
<sequence>MLEYFNFRIIWEYMPLFMEGLYHTAWISLVGIIGSLIVGMVACACRISGIKLLAAPAVVFIEVIRSTPLLAQLYFLYFGLPSLGIQVNELTTGIVALSFNSGAYVAEILRAGIKGIPAGQVEAAMGQGFNVYQRFFYVILPQALANTLPPMLGQAIVLVKDSAVLSLISVMELTRAGQMLNSERFMPSEAFLTVAVLYLLVYYVLKGLTKFYQMRMTRFRSA</sequence>
<evidence type="ECO:0000259" key="11">
    <source>
        <dbReference type="PROSITE" id="PS50928"/>
    </source>
</evidence>
<evidence type="ECO:0000256" key="5">
    <source>
        <dbReference type="ARBA" id="ARBA00022475"/>
    </source>
</evidence>
<keyword evidence="9 10" id="KW-0472">Membrane</keyword>
<comment type="subcellular location">
    <subcellularLocation>
        <location evidence="2">Cell inner membrane</location>
        <topology evidence="2">Multi-pass membrane protein</topology>
    </subcellularLocation>
    <subcellularLocation>
        <location evidence="10">Cell membrane</location>
        <topology evidence="10">Multi-pass membrane protein</topology>
    </subcellularLocation>
</comment>
<dbReference type="EMBL" id="AP026709">
    <property type="protein sequence ID" value="BDQ37328.1"/>
    <property type="molecule type" value="Genomic_DNA"/>
</dbReference>
<dbReference type="PANTHER" id="PTHR30614:SF20">
    <property type="entry name" value="GLUTAMINE TRANSPORT SYSTEM PERMEASE PROTEIN GLNP"/>
    <property type="match status" value="1"/>
</dbReference>
<dbReference type="Gene3D" id="1.10.3720.10">
    <property type="entry name" value="MetI-like"/>
    <property type="match status" value="1"/>
</dbReference>
<protein>
    <submittedName>
        <fullName evidence="12">Amino acid ABC transporter permease</fullName>
    </submittedName>
</protein>
<dbReference type="InterPro" id="IPR043429">
    <property type="entry name" value="ArtM/GltK/GlnP/TcyL/YhdX-like"/>
</dbReference>
<dbReference type="SUPFAM" id="SSF161098">
    <property type="entry name" value="MetI-like"/>
    <property type="match status" value="1"/>
</dbReference>
<name>A0ABM8B0R2_9BACT</name>
<organism evidence="12 13">
    <name type="scientific">Pseudodesulfovibrio nedwellii</name>
    <dbReference type="NCBI Taxonomy" id="2973072"/>
    <lineage>
        <taxon>Bacteria</taxon>
        <taxon>Pseudomonadati</taxon>
        <taxon>Thermodesulfobacteriota</taxon>
        <taxon>Desulfovibrionia</taxon>
        <taxon>Desulfovibrionales</taxon>
        <taxon>Desulfovibrionaceae</taxon>
    </lineage>
</organism>
<keyword evidence="6 10" id="KW-0812">Transmembrane</keyword>
<evidence type="ECO:0000256" key="9">
    <source>
        <dbReference type="ARBA" id="ARBA00023136"/>
    </source>
</evidence>
<proteinExistence type="inferred from homology"/>
<reference evidence="12 13" key="1">
    <citation type="submission" date="2022-08" db="EMBL/GenBank/DDBJ databases">
        <title>Genome Sequence of the sulphate-reducing bacterium, Pseudodesulfovibrio sp. SYK.</title>
        <authorList>
            <person name="Kondo R."/>
            <person name="Kataoka T."/>
        </authorList>
    </citation>
    <scope>NUCLEOTIDE SEQUENCE [LARGE SCALE GENOMIC DNA]</scope>
    <source>
        <strain evidence="12 13">SYK</strain>
    </source>
</reference>
<gene>
    <name evidence="12" type="ORF">SYK_16880</name>
</gene>
<feature type="transmembrane region" description="Helical" evidence="10">
    <location>
        <begin position="185"/>
        <end position="205"/>
    </location>
</feature>
<keyword evidence="7" id="KW-0029">Amino-acid transport</keyword>
<dbReference type="Proteomes" id="UP001317742">
    <property type="component" value="Chromosome"/>
</dbReference>
<accession>A0ABM8B0R2</accession>
<evidence type="ECO:0000256" key="4">
    <source>
        <dbReference type="ARBA" id="ARBA00022448"/>
    </source>
</evidence>